<evidence type="ECO:0000256" key="19">
    <source>
        <dbReference type="HAMAP-Rule" id="MF_00719"/>
    </source>
</evidence>
<proteinExistence type="inferred from homology"/>
<name>A0A4R2PMN1_RHOSA</name>
<evidence type="ECO:0000256" key="2">
    <source>
        <dbReference type="ARBA" id="ARBA00004651"/>
    </source>
</evidence>
<evidence type="ECO:0000256" key="7">
    <source>
        <dbReference type="ARBA" id="ARBA00022475"/>
    </source>
</evidence>
<keyword evidence="21" id="KW-1185">Reference proteome</keyword>
<dbReference type="RefSeq" id="WP_132708205.1">
    <property type="nucleotide sequence ID" value="NZ_JACIGF010000004.1"/>
</dbReference>
<evidence type="ECO:0000256" key="9">
    <source>
        <dbReference type="ARBA" id="ARBA00022679"/>
    </source>
</evidence>
<feature type="transmembrane region" description="Helical" evidence="19">
    <location>
        <begin position="44"/>
        <end position="65"/>
    </location>
</feature>
<sequence length="264" mass="26372">MARRGLARLRDDVRAAAMLLTRLPVDWALPDREEGALPNMDGSVWAYPLIGAVVGAIAAVAYALAWWLLGLPLVAALLALVATVMATGCFHEDGLADVADGLGGGHTKEKKLEIMRDSRIGTYGTVAVVLALGLRAAALAALAEPLLVAAALIAGGALGRGTIVAMLATLRPARRDGLGVVAGRPSGPVIAAGLILPAAIASVCLPGPVALAAMLAALAAAWVIGRIAVRAIDGYTGDVLGTGAQVGEIAVVLTVAGLLAPAAG</sequence>
<comment type="caution">
    <text evidence="20">The sequence shown here is derived from an EMBL/GenBank/DDBJ whole genome shotgun (WGS) entry which is preliminary data.</text>
</comment>
<dbReference type="Proteomes" id="UP000295399">
    <property type="component" value="Unassembled WGS sequence"/>
</dbReference>
<evidence type="ECO:0000256" key="18">
    <source>
        <dbReference type="ARBA" id="ARBA00049504"/>
    </source>
</evidence>
<comment type="function">
    <text evidence="14 19">Joins adenosylcobinamide-GDP and alpha-ribazole to generate adenosylcobalamin (Ado-cobalamin). Also synthesizes adenosylcobalamin 5'-phosphate from adenosylcobinamide-GDP and alpha-ribazole 5'-phosphate.</text>
</comment>
<evidence type="ECO:0000256" key="4">
    <source>
        <dbReference type="ARBA" id="ARBA00010561"/>
    </source>
</evidence>
<feature type="transmembrane region" description="Helical" evidence="19">
    <location>
        <begin position="209"/>
        <end position="229"/>
    </location>
</feature>
<accession>A0A4R2PMN1</accession>
<dbReference type="EMBL" id="SLXO01000004">
    <property type="protein sequence ID" value="TCP35305.1"/>
    <property type="molecule type" value="Genomic_DNA"/>
</dbReference>
<protein>
    <recommendedName>
        <fullName evidence="6 19">Adenosylcobinamide-GDP ribazoletransferase</fullName>
        <ecNumber evidence="5 19">2.7.8.26</ecNumber>
    </recommendedName>
    <alternativeName>
        <fullName evidence="16 19">Cobalamin synthase</fullName>
    </alternativeName>
    <alternativeName>
        <fullName evidence="15 19">Cobalamin-5'-phosphate synthase</fullName>
    </alternativeName>
</protein>
<dbReference type="PANTHER" id="PTHR34148">
    <property type="entry name" value="ADENOSYLCOBINAMIDE-GDP RIBAZOLETRANSFERASE"/>
    <property type="match status" value="1"/>
</dbReference>
<evidence type="ECO:0000256" key="11">
    <source>
        <dbReference type="ARBA" id="ARBA00022842"/>
    </source>
</evidence>
<dbReference type="AlphaFoldDB" id="A0A4R2PMN1"/>
<evidence type="ECO:0000256" key="16">
    <source>
        <dbReference type="ARBA" id="ARBA00032853"/>
    </source>
</evidence>
<evidence type="ECO:0000313" key="20">
    <source>
        <dbReference type="EMBL" id="TCP35305.1"/>
    </source>
</evidence>
<evidence type="ECO:0000256" key="6">
    <source>
        <dbReference type="ARBA" id="ARBA00015850"/>
    </source>
</evidence>
<keyword evidence="10 19" id="KW-0812">Transmembrane</keyword>
<dbReference type="Pfam" id="PF02654">
    <property type="entry name" value="CobS"/>
    <property type="match status" value="1"/>
</dbReference>
<organism evidence="20 21">
    <name type="scientific">Rhodothalassium salexigens DSM 2132</name>
    <dbReference type="NCBI Taxonomy" id="1188247"/>
    <lineage>
        <taxon>Bacteria</taxon>
        <taxon>Pseudomonadati</taxon>
        <taxon>Pseudomonadota</taxon>
        <taxon>Alphaproteobacteria</taxon>
        <taxon>Rhodothalassiales</taxon>
        <taxon>Rhodothalassiaceae</taxon>
        <taxon>Rhodothalassium</taxon>
    </lineage>
</organism>
<dbReference type="UniPathway" id="UPA00148">
    <property type="reaction ID" value="UER00238"/>
</dbReference>
<evidence type="ECO:0000256" key="8">
    <source>
        <dbReference type="ARBA" id="ARBA00022573"/>
    </source>
</evidence>
<comment type="catalytic activity">
    <reaction evidence="17 19">
        <text>alpha-ribazole + adenosylcob(III)inamide-GDP = adenosylcob(III)alamin + GMP + H(+)</text>
        <dbReference type="Rhea" id="RHEA:16049"/>
        <dbReference type="ChEBI" id="CHEBI:10329"/>
        <dbReference type="ChEBI" id="CHEBI:15378"/>
        <dbReference type="ChEBI" id="CHEBI:18408"/>
        <dbReference type="ChEBI" id="CHEBI:58115"/>
        <dbReference type="ChEBI" id="CHEBI:60487"/>
        <dbReference type="EC" id="2.7.8.26"/>
    </reaction>
</comment>
<reference evidence="20 21" key="1">
    <citation type="submission" date="2019-03" db="EMBL/GenBank/DDBJ databases">
        <title>Genomic Encyclopedia of Type Strains, Phase IV (KMG-IV): sequencing the most valuable type-strain genomes for metagenomic binning, comparative biology and taxonomic classification.</title>
        <authorList>
            <person name="Goeker M."/>
        </authorList>
    </citation>
    <scope>NUCLEOTIDE SEQUENCE [LARGE SCALE GENOMIC DNA]</scope>
    <source>
        <strain evidence="20 21">DSM 2132</strain>
    </source>
</reference>
<evidence type="ECO:0000256" key="12">
    <source>
        <dbReference type="ARBA" id="ARBA00022989"/>
    </source>
</evidence>
<dbReference type="GO" id="GO:0005886">
    <property type="term" value="C:plasma membrane"/>
    <property type="evidence" value="ECO:0007669"/>
    <property type="project" value="UniProtKB-SubCell"/>
</dbReference>
<keyword evidence="13 19" id="KW-0472">Membrane</keyword>
<evidence type="ECO:0000256" key="5">
    <source>
        <dbReference type="ARBA" id="ARBA00013200"/>
    </source>
</evidence>
<dbReference type="FunCoup" id="A0A4R2PMN1">
    <property type="interactions" value="178"/>
</dbReference>
<evidence type="ECO:0000256" key="1">
    <source>
        <dbReference type="ARBA" id="ARBA00001946"/>
    </source>
</evidence>
<keyword evidence="11 19" id="KW-0460">Magnesium</keyword>
<keyword evidence="9 19" id="KW-0808">Transferase</keyword>
<dbReference type="OrthoDB" id="9794626at2"/>
<gene>
    <name evidence="19" type="primary">cobS</name>
    <name evidence="20" type="ORF">EV659_104156</name>
</gene>
<comment type="pathway">
    <text evidence="3 19">Cofactor biosynthesis; adenosylcobalamin biosynthesis; adenosylcobalamin from cob(II)yrinate a,c-diamide: step 7/7.</text>
</comment>
<feature type="transmembrane region" description="Helical" evidence="19">
    <location>
        <begin position="71"/>
        <end position="90"/>
    </location>
</feature>
<dbReference type="EC" id="2.7.8.26" evidence="5 19"/>
<evidence type="ECO:0000256" key="14">
    <source>
        <dbReference type="ARBA" id="ARBA00025228"/>
    </source>
</evidence>
<dbReference type="HAMAP" id="MF_00719">
    <property type="entry name" value="CobS"/>
    <property type="match status" value="1"/>
</dbReference>
<dbReference type="GO" id="GO:0009236">
    <property type="term" value="P:cobalamin biosynthetic process"/>
    <property type="evidence" value="ECO:0007669"/>
    <property type="project" value="UniProtKB-UniRule"/>
</dbReference>
<evidence type="ECO:0000313" key="21">
    <source>
        <dbReference type="Proteomes" id="UP000295399"/>
    </source>
</evidence>
<evidence type="ECO:0000256" key="15">
    <source>
        <dbReference type="ARBA" id="ARBA00032605"/>
    </source>
</evidence>
<evidence type="ECO:0000256" key="10">
    <source>
        <dbReference type="ARBA" id="ARBA00022692"/>
    </source>
</evidence>
<comment type="subcellular location">
    <subcellularLocation>
        <location evidence="2 19">Cell membrane</location>
        <topology evidence="2 19">Multi-pass membrane protein</topology>
    </subcellularLocation>
</comment>
<feature type="transmembrane region" description="Helical" evidence="19">
    <location>
        <begin position="120"/>
        <end position="142"/>
    </location>
</feature>
<dbReference type="GO" id="GO:0008818">
    <property type="term" value="F:cobalamin 5'-phosphate synthase activity"/>
    <property type="evidence" value="ECO:0007669"/>
    <property type="project" value="UniProtKB-UniRule"/>
</dbReference>
<dbReference type="NCBIfam" id="TIGR00317">
    <property type="entry name" value="cobS"/>
    <property type="match status" value="1"/>
</dbReference>
<dbReference type="PANTHER" id="PTHR34148:SF1">
    <property type="entry name" value="ADENOSYLCOBINAMIDE-GDP RIBAZOLETRANSFERASE"/>
    <property type="match status" value="1"/>
</dbReference>
<evidence type="ECO:0000256" key="3">
    <source>
        <dbReference type="ARBA" id="ARBA00004663"/>
    </source>
</evidence>
<keyword evidence="12 19" id="KW-1133">Transmembrane helix</keyword>
<evidence type="ECO:0000256" key="13">
    <source>
        <dbReference type="ARBA" id="ARBA00023136"/>
    </source>
</evidence>
<feature type="transmembrane region" description="Helical" evidence="19">
    <location>
        <begin position="182"/>
        <end position="203"/>
    </location>
</feature>
<comment type="catalytic activity">
    <reaction evidence="18 19">
        <text>alpha-ribazole 5'-phosphate + adenosylcob(III)inamide-GDP = adenosylcob(III)alamin 5'-phosphate + GMP + H(+)</text>
        <dbReference type="Rhea" id="RHEA:23560"/>
        <dbReference type="ChEBI" id="CHEBI:15378"/>
        <dbReference type="ChEBI" id="CHEBI:57918"/>
        <dbReference type="ChEBI" id="CHEBI:58115"/>
        <dbReference type="ChEBI" id="CHEBI:60487"/>
        <dbReference type="ChEBI" id="CHEBI:60493"/>
        <dbReference type="EC" id="2.7.8.26"/>
    </reaction>
</comment>
<evidence type="ECO:0000256" key="17">
    <source>
        <dbReference type="ARBA" id="ARBA00048623"/>
    </source>
</evidence>
<dbReference type="GO" id="GO:0051073">
    <property type="term" value="F:adenosylcobinamide-GDP ribazoletransferase activity"/>
    <property type="evidence" value="ECO:0007669"/>
    <property type="project" value="UniProtKB-UniRule"/>
</dbReference>
<dbReference type="InParanoid" id="A0A4R2PMN1"/>
<comment type="cofactor">
    <cofactor evidence="1 19">
        <name>Mg(2+)</name>
        <dbReference type="ChEBI" id="CHEBI:18420"/>
    </cofactor>
</comment>
<feature type="transmembrane region" description="Helical" evidence="19">
    <location>
        <begin position="148"/>
        <end position="170"/>
    </location>
</feature>
<dbReference type="InterPro" id="IPR003805">
    <property type="entry name" value="CobS"/>
</dbReference>
<comment type="similarity">
    <text evidence="4 19">Belongs to the CobS family.</text>
</comment>
<keyword evidence="8 19" id="KW-0169">Cobalamin biosynthesis</keyword>
<keyword evidence="7 19" id="KW-1003">Cell membrane</keyword>